<dbReference type="Gene3D" id="1.10.10.10">
    <property type="entry name" value="Winged helix-like DNA-binding domain superfamily/Winged helix DNA-binding domain"/>
    <property type="match status" value="1"/>
</dbReference>
<dbReference type="PANTHER" id="PTHR33154">
    <property type="entry name" value="TRANSCRIPTIONAL REGULATOR, ARSR FAMILY"/>
    <property type="match status" value="1"/>
</dbReference>
<sequence>MGFQETFKALSDPVRRDILVLLRDGRMSAGDIGSHFDMTGATMSYHFKQLKNADLITETKEKNFVYYELNTSVFDELVMWLEMMKGKKNEKTDMGHSPVPTDSDGSSG</sequence>
<evidence type="ECO:0000256" key="4">
    <source>
        <dbReference type="SAM" id="MobiDB-lite"/>
    </source>
</evidence>
<evidence type="ECO:0000256" key="2">
    <source>
        <dbReference type="ARBA" id="ARBA00023125"/>
    </source>
</evidence>
<dbReference type="OrthoDB" id="9799175at2"/>
<proteinExistence type="predicted"/>
<dbReference type="InterPro" id="IPR036390">
    <property type="entry name" value="WH_DNA-bd_sf"/>
</dbReference>
<name>A0A1I1N5C5_RUMAL</name>
<dbReference type="Pfam" id="PF12840">
    <property type="entry name" value="HTH_20"/>
    <property type="match status" value="1"/>
</dbReference>
<evidence type="ECO:0000259" key="5">
    <source>
        <dbReference type="PROSITE" id="PS50987"/>
    </source>
</evidence>
<evidence type="ECO:0000256" key="1">
    <source>
        <dbReference type="ARBA" id="ARBA00023015"/>
    </source>
</evidence>
<evidence type="ECO:0000256" key="3">
    <source>
        <dbReference type="ARBA" id="ARBA00023163"/>
    </source>
</evidence>
<keyword evidence="3" id="KW-0804">Transcription</keyword>
<dbReference type="NCBIfam" id="NF033789">
    <property type="entry name" value="repress_SdpR"/>
    <property type="match status" value="1"/>
</dbReference>
<dbReference type="SUPFAM" id="SSF46785">
    <property type="entry name" value="Winged helix' DNA-binding domain"/>
    <property type="match status" value="1"/>
</dbReference>
<dbReference type="PROSITE" id="PS50987">
    <property type="entry name" value="HTH_ARSR_2"/>
    <property type="match status" value="1"/>
</dbReference>
<dbReference type="Proteomes" id="UP000182192">
    <property type="component" value="Unassembled WGS sequence"/>
</dbReference>
<keyword evidence="1" id="KW-0805">Transcription regulation</keyword>
<dbReference type="InterPro" id="IPR047796">
    <property type="entry name" value="SdpR-like_repress"/>
</dbReference>
<dbReference type="CDD" id="cd00090">
    <property type="entry name" value="HTH_ARSR"/>
    <property type="match status" value="1"/>
</dbReference>
<dbReference type="RefSeq" id="WP_074962236.1">
    <property type="nucleotide sequence ID" value="NZ_FOKQ01000024.1"/>
</dbReference>
<feature type="domain" description="HTH arsR-type" evidence="5">
    <location>
        <begin position="1"/>
        <end position="89"/>
    </location>
</feature>
<dbReference type="GO" id="GO:0003700">
    <property type="term" value="F:DNA-binding transcription factor activity"/>
    <property type="evidence" value="ECO:0007669"/>
    <property type="project" value="InterPro"/>
</dbReference>
<dbReference type="InterPro" id="IPR001845">
    <property type="entry name" value="HTH_ArsR_DNA-bd_dom"/>
</dbReference>
<dbReference type="NCBIfam" id="NF033788">
    <property type="entry name" value="HTH_metalloreg"/>
    <property type="match status" value="1"/>
</dbReference>
<protein>
    <submittedName>
        <fullName evidence="6">Helix-turn-helix domain-containing protein</fullName>
    </submittedName>
</protein>
<reference evidence="6 7" key="1">
    <citation type="submission" date="2016-10" db="EMBL/GenBank/DDBJ databases">
        <authorList>
            <person name="de Groot N.N."/>
        </authorList>
    </citation>
    <scope>NUCLEOTIDE SEQUENCE [LARGE SCALE GENOMIC DNA]</scope>
    <source>
        <strain evidence="6 7">AR67</strain>
    </source>
</reference>
<dbReference type="eggNOG" id="COG0640">
    <property type="taxonomic scope" value="Bacteria"/>
</dbReference>
<keyword evidence="2" id="KW-0238">DNA-binding</keyword>
<organism evidence="6 7">
    <name type="scientific">Ruminococcus albus</name>
    <dbReference type="NCBI Taxonomy" id="1264"/>
    <lineage>
        <taxon>Bacteria</taxon>
        <taxon>Bacillati</taxon>
        <taxon>Bacillota</taxon>
        <taxon>Clostridia</taxon>
        <taxon>Eubacteriales</taxon>
        <taxon>Oscillospiraceae</taxon>
        <taxon>Ruminococcus</taxon>
    </lineage>
</organism>
<dbReference type="InterPro" id="IPR011991">
    <property type="entry name" value="ArsR-like_HTH"/>
</dbReference>
<dbReference type="InterPro" id="IPR051081">
    <property type="entry name" value="HTH_MetalResp_TranReg"/>
</dbReference>
<dbReference type="AlphaFoldDB" id="A0A1I1N5C5"/>
<dbReference type="EMBL" id="FOKQ01000024">
    <property type="protein sequence ID" value="SFC88950.1"/>
    <property type="molecule type" value="Genomic_DNA"/>
</dbReference>
<dbReference type="InterPro" id="IPR036388">
    <property type="entry name" value="WH-like_DNA-bd_sf"/>
</dbReference>
<dbReference type="GO" id="GO:0003677">
    <property type="term" value="F:DNA binding"/>
    <property type="evidence" value="ECO:0007669"/>
    <property type="project" value="UniProtKB-KW"/>
</dbReference>
<dbReference type="SMART" id="SM00418">
    <property type="entry name" value="HTH_ARSR"/>
    <property type="match status" value="1"/>
</dbReference>
<feature type="region of interest" description="Disordered" evidence="4">
    <location>
        <begin position="88"/>
        <end position="108"/>
    </location>
</feature>
<gene>
    <name evidence="6" type="ORF">SAMN02910406_02590</name>
</gene>
<accession>A0A1I1N5C5</accession>
<evidence type="ECO:0000313" key="6">
    <source>
        <dbReference type="EMBL" id="SFC88950.1"/>
    </source>
</evidence>
<dbReference type="PANTHER" id="PTHR33154:SF33">
    <property type="entry name" value="TRANSCRIPTIONAL REPRESSOR SDPR"/>
    <property type="match status" value="1"/>
</dbReference>
<dbReference type="PRINTS" id="PR00778">
    <property type="entry name" value="HTHARSR"/>
</dbReference>
<evidence type="ECO:0000313" key="7">
    <source>
        <dbReference type="Proteomes" id="UP000182192"/>
    </source>
</evidence>